<keyword evidence="5" id="KW-0653">Protein transport</keyword>
<dbReference type="PANTHER" id="PTHR13673">
    <property type="entry name" value="ESOPHAGEAL CANCER ASSOCIATED PROTEIN"/>
    <property type="match status" value="1"/>
</dbReference>
<comment type="caution">
    <text evidence="7">The sequence shown here is derived from an EMBL/GenBank/DDBJ whole genome shotgun (WGS) entry which is preliminary data.</text>
</comment>
<name>A0A2P4Y3L4_9STRA</name>
<evidence type="ECO:0000256" key="6">
    <source>
        <dbReference type="SAM" id="MobiDB-lite"/>
    </source>
</evidence>
<feature type="region of interest" description="Disordered" evidence="6">
    <location>
        <begin position="571"/>
        <end position="601"/>
    </location>
</feature>
<dbReference type="GO" id="GO:0032456">
    <property type="term" value="P:endocytic recycling"/>
    <property type="evidence" value="ECO:0007669"/>
    <property type="project" value="InterPro"/>
</dbReference>
<reference evidence="7 8" key="1">
    <citation type="journal article" date="2017" name="Genome Biol. Evol.">
        <title>Phytophthora megakarya and P. palmivora, closely related causal agents of cacao black pod rot, underwent increases in genome sizes and gene numbers by different mechanisms.</title>
        <authorList>
            <person name="Ali S.S."/>
            <person name="Shao J."/>
            <person name="Lary D.J."/>
            <person name="Kronmiller B."/>
            <person name="Shen D."/>
            <person name="Strem M.D."/>
            <person name="Amoako-Attah I."/>
            <person name="Akrofi A.Y."/>
            <person name="Begoude B.A."/>
            <person name="Ten Hoopen G.M."/>
            <person name="Coulibaly K."/>
            <person name="Kebe B.I."/>
            <person name="Melnick R.L."/>
            <person name="Guiltinan M.J."/>
            <person name="Tyler B.M."/>
            <person name="Meinhardt L.W."/>
            <person name="Bailey B.A."/>
        </authorList>
    </citation>
    <scope>NUCLEOTIDE SEQUENCE [LARGE SCALE GENOMIC DNA]</scope>
    <source>
        <strain evidence="8">sbr112.9</strain>
    </source>
</reference>
<sequence>MLDLIRTTSPSLVSKCHLYSLVAIQLSNVPTFADNEPGGKLQFLNDSWSSITSQEDITQYMECAAAYMKLIVAHFSYREALILLKDVVRHLNAATPEDLTSKTYNLLGALIENVVYGAKQHYEFFSKLIPSTPFLAVMGMFKRESSVEVAKKVLRAFVGGSMKKSSNQFGTLRLHVVGPEAAVAHTLLVVCCRVHDALDSLSTVSERAEVNRDISAFITRLGYVNGNGIASDRAQDEEQEALLMLYTDCRRAFYKLDPIKVLLSTMVLRLAMHANKRLECSGASLTGGKKRAHVRRNFIQSCLAFAHVTIPSIEVPLEKLQLMVSAANVAMVTSCIPQMDALVKAAIVLLADLDSSDIQSTSHTDEDSSTNTFSTPKHSAAIGLFGAVGISTTNNVINQVVQVIAQLMSVLVYAPSLNDEDAFYFVTAVRKAVLERMVWVPPDSCSISYRLEANVARVRVLLMLVQLYGLWGQRSLPGRLEGVDSNDVLYGGDDSFSAEVQARFSSTVEEVAREIDLLGEVGYDNDNAGNAAATERVVAAQIELMLDFVTLVVPLLEYDETRLGAVESFPTEEAVDTSRSSRRRKKLRSGAALVPTRKPSR</sequence>
<evidence type="ECO:0000313" key="8">
    <source>
        <dbReference type="Proteomes" id="UP000237271"/>
    </source>
</evidence>
<accession>A0A2P4Y3L4</accession>
<evidence type="ECO:0000256" key="2">
    <source>
        <dbReference type="ARBA" id="ARBA00010704"/>
    </source>
</evidence>
<evidence type="ECO:0000256" key="1">
    <source>
        <dbReference type="ARBA" id="ARBA00004177"/>
    </source>
</evidence>
<proteinExistence type="inferred from homology"/>
<gene>
    <name evidence="7" type="ORF">PHPALM_10893</name>
</gene>
<keyword evidence="8" id="KW-1185">Reference proteome</keyword>
<organism evidence="7 8">
    <name type="scientific">Phytophthora palmivora</name>
    <dbReference type="NCBI Taxonomy" id="4796"/>
    <lineage>
        <taxon>Eukaryota</taxon>
        <taxon>Sar</taxon>
        <taxon>Stramenopiles</taxon>
        <taxon>Oomycota</taxon>
        <taxon>Peronosporomycetes</taxon>
        <taxon>Peronosporales</taxon>
        <taxon>Peronosporaceae</taxon>
        <taxon>Phytophthora</taxon>
    </lineage>
</organism>
<dbReference type="EMBL" id="NCKW01005847">
    <property type="protein sequence ID" value="POM72394.1"/>
    <property type="molecule type" value="Genomic_DNA"/>
</dbReference>
<dbReference type="GO" id="GO:0005768">
    <property type="term" value="C:endosome"/>
    <property type="evidence" value="ECO:0007669"/>
    <property type="project" value="UniProtKB-SubCell"/>
</dbReference>
<comment type="subcellular location">
    <subcellularLocation>
        <location evidence="1">Endosome</location>
    </subcellularLocation>
</comment>
<comment type="similarity">
    <text evidence="2">Belongs to the VPS35L family.</text>
</comment>
<evidence type="ECO:0000256" key="5">
    <source>
        <dbReference type="ARBA" id="ARBA00022927"/>
    </source>
</evidence>
<keyword evidence="4" id="KW-0967">Endosome</keyword>
<dbReference type="PANTHER" id="PTHR13673:SF0">
    <property type="entry name" value="VPS35 ENDOSOMAL PROTEIN-SORTING FACTOR-LIKE"/>
    <property type="match status" value="1"/>
</dbReference>
<dbReference type="Proteomes" id="UP000237271">
    <property type="component" value="Unassembled WGS sequence"/>
</dbReference>
<evidence type="ECO:0000313" key="7">
    <source>
        <dbReference type="EMBL" id="POM72394.1"/>
    </source>
</evidence>
<dbReference type="GO" id="GO:0015031">
    <property type="term" value="P:protein transport"/>
    <property type="evidence" value="ECO:0007669"/>
    <property type="project" value="UniProtKB-KW"/>
</dbReference>
<protein>
    <submittedName>
        <fullName evidence="7">Uncharacterized protein</fullName>
    </submittedName>
</protein>
<dbReference type="InterPro" id="IPR029705">
    <property type="entry name" value="VPS35L"/>
</dbReference>
<dbReference type="OrthoDB" id="1734063at2759"/>
<keyword evidence="3" id="KW-0813">Transport</keyword>
<evidence type="ECO:0000256" key="4">
    <source>
        <dbReference type="ARBA" id="ARBA00022753"/>
    </source>
</evidence>
<dbReference type="AlphaFoldDB" id="A0A2P4Y3L4"/>
<evidence type="ECO:0000256" key="3">
    <source>
        <dbReference type="ARBA" id="ARBA00022448"/>
    </source>
</evidence>